<feature type="domain" description="Beta-ketoacyl-[acyl-carrier-protein] synthase III N-terminal" evidence="4">
    <location>
        <begin position="100"/>
        <end position="179"/>
    </location>
</feature>
<dbReference type="PANTHER" id="PTHR34069">
    <property type="entry name" value="3-OXOACYL-[ACYL-CARRIER-PROTEIN] SYNTHASE 3"/>
    <property type="match status" value="1"/>
</dbReference>
<dbReference type="InterPro" id="IPR013747">
    <property type="entry name" value="ACP_syn_III_C"/>
</dbReference>
<dbReference type="NCBIfam" id="NF006829">
    <property type="entry name" value="PRK09352.1"/>
    <property type="match status" value="1"/>
</dbReference>
<proteinExistence type="predicted"/>
<evidence type="ECO:0000256" key="1">
    <source>
        <dbReference type="ARBA" id="ARBA00022679"/>
    </source>
</evidence>
<dbReference type="Gene3D" id="3.40.47.10">
    <property type="match status" value="1"/>
</dbReference>
<evidence type="ECO:0000259" key="3">
    <source>
        <dbReference type="Pfam" id="PF08541"/>
    </source>
</evidence>
<feature type="domain" description="Beta-ketoacyl-[acyl-carrier-protein] synthase III C-terminal" evidence="3">
    <location>
        <begin position="240"/>
        <end position="327"/>
    </location>
</feature>
<evidence type="ECO:0000256" key="2">
    <source>
        <dbReference type="ARBA" id="ARBA00023315"/>
    </source>
</evidence>
<dbReference type="InterPro" id="IPR013751">
    <property type="entry name" value="ACP_syn_III_N"/>
</dbReference>
<evidence type="ECO:0000259" key="4">
    <source>
        <dbReference type="Pfam" id="PF08545"/>
    </source>
</evidence>
<dbReference type="Proteomes" id="UP000216207">
    <property type="component" value="Unassembled WGS sequence"/>
</dbReference>
<protein>
    <submittedName>
        <fullName evidence="5">Ketoacyl-ACP synthase III</fullName>
    </submittedName>
</protein>
<dbReference type="SUPFAM" id="SSF53901">
    <property type="entry name" value="Thiolase-like"/>
    <property type="match status" value="1"/>
</dbReference>
<dbReference type="Pfam" id="PF08545">
    <property type="entry name" value="ACP_syn_III"/>
    <property type="match status" value="1"/>
</dbReference>
<dbReference type="CDD" id="cd00830">
    <property type="entry name" value="KAS_III"/>
    <property type="match status" value="1"/>
</dbReference>
<sequence>MYSSYIKSIEFFVPYNKVRNDPESKLTKKIGIHSRHIAGEDELASDLACEAARKLFDSNVCKPEDIDFLLFCTQSPDHYLPTTACLIQDRMGLPTSCGALDINLGCSGFVYGLSLAKGLIETGTAKNVLLITADTYSKFIHPKDYSVTELFGDGSAATLITRCERPHSSVGPFEFGTDGSGGKNLIVPAGGMRERQTTDSLMEQQDDKGNIRSRVNLYMNGYKIFKFASKEVTSCVRKFLQQNNETITDYDYFVFHQANEHMMKALREKLEIPKDKFSIQLREYGNTVSSTIPIALYHESRDRKIKRGDKLMLVGFGVGYSWSVCSVIW</sequence>
<dbReference type="Pfam" id="PF08541">
    <property type="entry name" value="ACP_syn_III_C"/>
    <property type="match status" value="1"/>
</dbReference>
<gene>
    <name evidence="5" type="ORF">CHH72_14750</name>
</gene>
<organism evidence="5 6">
    <name type="scientific">Shouchella clausii</name>
    <name type="common">Alkalihalobacillus clausii</name>
    <dbReference type="NCBI Taxonomy" id="79880"/>
    <lineage>
        <taxon>Bacteria</taxon>
        <taxon>Bacillati</taxon>
        <taxon>Bacillota</taxon>
        <taxon>Bacilli</taxon>
        <taxon>Bacillales</taxon>
        <taxon>Bacillaceae</taxon>
        <taxon>Shouchella</taxon>
    </lineage>
</organism>
<evidence type="ECO:0000313" key="6">
    <source>
        <dbReference type="Proteomes" id="UP000216207"/>
    </source>
</evidence>
<name>A0A268NYJ8_SHOCL</name>
<dbReference type="GO" id="GO:0004315">
    <property type="term" value="F:3-oxoacyl-[acyl-carrier-protein] synthase activity"/>
    <property type="evidence" value="ECO:0007669"/>
    <property type="project" value="InterPro"/>
</dbReference>
<evidence type="ECO:0000313" key="5">
    <source>
        <dbReference type="EMBL" id="PAE88105.1"/>
    </source>
</evidence>
<dbReference type="PANTHER" id="PTHR34069:SF2">
    <property type="entry name" value="BETA-KETOACYL-[ACYL-CARRIER-PROTEIN] SYNTHASE III"/>
    <property type="match status" value="1"/>
</dbReference>
<reference evidence="5 6" key="1">
    <citation type="submission" date="2017-07" db="EMBL/GenBank/DDBJ databases">
        <title>Isolation and whole genome analysis of endospore-forming bacteria from heroin.</title>
        <authorList>
            <person name="Kalinowski J."/>
            <person name="Ahrens B."/>
            <person name="Al-Dilaimi A."/>
            <person name="Winkler A."/>
            <person name="Wibberg D."/>
            <person name="Schleenbecker U."/>
            <person name="Ruckert C."/>
            <person name="Wolfel R."/>
            <person name="Grass G."/>
        </authorList>
    </citation>
    <scope>NUCLEOTIDE SEQUENCE [LARGE SCALE GENOMIC DNA]</scope>
    <source>
        <strain evidence="5 6">7539</strain>
    </source>
</reference>
<accession>A0A268NYJ8</accession>
<dbReference type="GO" id="GO:0006633">
    <property type="term" value="P:fatty acid biosynthetic process"/>
    <property type="evidence" value="ECO:0007669"/>
    <property type="project" value="InterPro"/>
</dbReference>
<dbReference type="EMBL" id="NPCC01000023">
    <property type="protein sequence ID" value="PAE88105.1"/>
    <property type="molecule type" value="Genomic_DNA"/>
</dbReference>
<dbReference type="AlphaFoldDB" id="A0A268NYJ8"/>
<comment type="caution">
    <text evidence="5">The sequence shown here is derived from an EMBL/GenBank/DDBJ whole genome shotgun (WGS) entry which is preliminary data.</text>
</comment>
<keyword evidence="1" id="KW-0808">Transferase</keyword>
<keyword evidence="2" id="KW-0012">Acyltransferase</keyword>
<dbReference type="GO" id="GO:0044550">
    <property type="term" value="P:secondary metabolite biosynthetic process"/>
    <property type="evidence" value="ECO:0007669"/>
    <property type="project" value="TreeGrafter"/>
</dbReference>
<dbReference type="RefSeq" id="WP_073303910.1">
    <property type="nucleotide sequence ID" value="NZ_JAIEWK010000010.1"/>
</dbReference>
<dbReference type="InterPro" id="IPR016039">
    <property type="entry name" value="Thiolase-like"/>
</dbReference>